<organism evidence="2">
    <name type="scientific">freshwater metagenome</name>
    <dbReference type="NCBI Taxonomy" id="449393"/>
    <lineage>
        <taxon>unclassified sequences</taxon>
        <taxon>metagenomes</taxon>
        <taxon>ecological metagenomes</taxon>
    </lineage>
</organism>
<dbReference type="Pfam" id="PF00313">
    <property type="entry name" value="CSD"/>
    <property type="match status" value="1"/>
</dbReference>
<dbReference type="SMART" id="SM00357">
    <property type="entry name" value="CSP"/>
    <property type="match status" value="1"/>
</dbReference>
<accession>A0A6J6E0S4</accession>
<dbReference type="GO" id="GO:0003676">
    <property type="term" value="F:nucleic acid binding"/>
    <property type="evidence" value="ECO:0007669"/>
    <property type="project" value="InterPro"/>
</dbReference>
<evidence type="ECO:0000259" key="1">
    <source>
        <dbReference type="PROSITE" id="PS51857"/>
    </source>
</evidence>
<protein>
    <submittedName>
        <fullName evidence="2">Unannotated protein</fullName>
    </submittedName>
</protein>
<dbReference type="CDD" id="cd04458">
    <property type="entry name" value="CSP_CDS"/>
    <property type="match status" value="1"/>
</dbReference>
<proteinExistence type="predicted"/>
<name>A0A6J6E0S4_9ZZZZ</name>
<dbReference type="InterPro" id="IPR050181">
    <property type="entry name" value="Cold_shock_domain"/>
</dbReference>
<sequence>MPTGRLKWYDHERGFGFITSDDGEDVFVHTNALPVGVVVKPGMKMEFGVADGRRGRQALNVSIVDPMPSLVEGQRKPADDMAIIIEDLIKLLDGVHSGLRRGRFPEGNHGAKIASLLRAVANDLDS</sequence>
<feature type="domain" description="CSD" evidence="1">
    <location>
        <begin position="1"/>
        <end position="63"/>
    </location>
</feature>
<dbReference type="AlphaFoldDB" id="A0A6J6E0S4"/>
<gene>
    <name evidence="2" type="ORF">UFOPK1726_00103</name>
</gene>
<dbReference type="Gene3D" id="2.40.50.140">
    <property type="entry name" value="Nucleic acid-binding proteins"/>
    <property type="match status" value="1"/>
</dbReference>
<dbReference type="InterPro" id="IPR011129">
    <property type="entry name" value="CSD"/>
</dbReference>
<dbReference type="PROSITE" id="PS51857">
    <property type="entry name" value="CSD_2"/>
    <property type="match status" value="1"/>
</dbReference>
<dbReference type="PANTHER" id="PTHR11544">
    <property type="entry name" value="COLD SHOCK DOMAIN CONTAINING PROTEINS"/>
    <property type="match status" value="1"/>
</dbReference>
<dbReference type="EMBL" id="CAEZTT010000004">
    <property type="protein sequence ID" value="CAB4567873.1"/>
    <property type="molecule type" value="Genomic_DNA"/>
</dbReference>
<dbReference type="InterPro" id="IPR012340">
    <property type="entry name" value="NA-bd_OB-fold"/>
</dbReference>
<dbReference type="PRINTS" id="PR00050">
    <property type="entry name" value="COLDSHOCK"/>
</dbReference>
<dbReference type="InterPro" id="IPR002059">
    <property type="entry name" value="CSP_DNA-bd"/>
</dbReference>
<dbReference type="SUPFAM" id="SSF50249">
    <property type="entry name" value="Nucleic acid-binding proteins"/>
    <property type="match status" value="1"/>
</dbReference>
<evidence type="ECO:0000313" key="2">
    <source>
        <dbReference type="EMBL" id="CAB4567873.1"/>
    </source>
</evidence>
<reference evidence="2" key="1">
    <citation type="submission" date="2020-05" db="EMBL/GenBank/DDBJ databases">
        <authorList>
            <person name="Chiriac C."/>
            <person name="Salcher M."/>
            <person name="Ghai R."/>
            <person name="Kavagutti S V."/>
        </authorList>
    </citation>
    <scope>NUCLEOTIDE SEQUENCE</scope>
</reference>